<proteinExistence type="predicted"/>
<sequence length="151" mass="16683">MSLKPASAQSPPPAVSPRNKRKRDDAEESGTSKVEEAVPSHQKAGYDPYLEALISSDDEEEVPTLMWLLERSFFASVPNSLGTVITRKPEEKLAEANERADTLAQKLEQCEEARKKAESDAVEARQEADKAKADAAGVEDLRNVCMMPRLR</sequence>
<feature type="coiled-coil region" evidence="1">
    <location>
        <begin position="93"/>
        <end position="141"/>
    </location>
</feature>
<keyword evidence="1" id="KW-0175">Coiled coil</keyword>
<accession>A0AAD8W6K8</accession>
<organism evidence="3 4">
    <name type="scientific">Lolium multiflorum</name>
    <name type="common">Italian ryegrass</name>
    <name type="synonym">Lolium perenne subsp. multiflorum</name>
    <dbReference type="NCBI Taxonomy" id="4521"/>
    <lineage>
        <taxon>Eukaryota</taxon>
        <taxon>Viridiplantae</taxon>
        <taxon>Streptophyta</taxon>
        <taxon>Embryophyta</taxon>
        <taxon>Tracheophyta</taxon>
        <taxon>Spermatophyta</taxon>
        <taxon>Magnoliopsida</taxon>
        <taxon>Liliopsida</taxon>
        <taxon>Poales</taxon>
        <taxon>Poaceae</taxon>
        <taxon>BOP clade</taxon>
        <taxon>Pooideae</taxon>
        <taxon>Poodae</taxon>
        <taxon>Poeae</taxon>
        <taxon>Poeae Chloroplast Group 2 (Poeae type)</taxon>
        <taxon>Loliodinae</taxon>
        <taxon>Loliinae</taxon>
        <taxon>Lolium</taxon>
    </lineage>
</organism>
<keyword evidence="4" id="KW-1185">Reference proteome</keyword>
<dbReference type="AlphaFoldDB" id="A0AAD8W6K8"/>
<gene>
    <name evidence="3" type="ORF">QYE76_061715</name>
</gene>
<evidence type="ECO:0000256" key="2">
    <source>
        <dbReference type="SAM" id="MobiDB-lite"/>
    </source>
</evidence>
<evidence type="ECO:0000313" key="4">
    <source>
        <dbReference type="Proteomes" id="UP001231189"/>
    </source>
</evidence>
<dbReference type="Proteomes" id="UP001231189">
    <property type="component" value="Unassembled WGS sequence"/>
</dbReference>
<evidence type="ECO:0000256" key="1">
    <source>
        <dbReference type="SAM" id="Coils"/>
    </source>
</evidence>
<name>A0AAD8W6K8_LOLMU</name>
<dbReference type="EMBL" id="JAUUTY010000004">
    <property type="protein sequence ID" value="KAK1643910.1"/>
    <property type="molecule type" value="Genomic_DNA"/>
</dbReference>
<comment type="caution">
    <text evidence="3">The sequence shown here is derived from an EMBL/GenBank/DDBJ whole genome shotgun (WGS) entry which is preliminary data.</text>
</comment>
<feature type="region of interest" description="Disordered" evidence="2">
    <location>
        <begin position="1"/>
        <end position="46"/>
    </location>
</feature>
<evidence type="ECO:0000313" key="3">
    <source>
        <dbReference type="EMBL" id="KAK1643910.1"/>
    </source>
</evidence>
<protein>
    <submittedName>
        <fullName evidence="3">Uncharacterized protein</fullName>
    </submittedName>
</protein>
<reference evidence="3" key="1">
    <citation type="submission" date="2023-07" db="EMBL/GenBank/DDBJ databases">
        <title>A chromosome-level genome assembly of Lolium multiflorum.</title>
        <authorList>
            <person name="Chen Y."/>
            <person name="Copetti D."/>
            <person name="Kolliker R."/>
            <person name="Studer B."/>
        </authorList>
    </citation>
    <scope>NUCLEOTIDE SEQUENCE</scope>
    <source>
        <strain evidence="3">02402/16</strain>
        <tissue evidence="3">Leaf</tissue>
    </source>
</reference>